<protein>
    <recommendedName>
        <fullName evidence="2">Acyl-CoA dehydrogenase C-terminal domain-containing protein</fullName>
    </recommendedName>
</protein>
<dbReference type="InterPro" id="IPR050741">
    <property type="entry name" value="Acyl-CoA_dehydrogenase"/>
</dbReference>
<dbReference type="PIRSF" id="PIRSF016578">
    <property type="entry name" value="HsaA"/>
    <property type="match status" value="1"/>
</dbReference>
<dbReference type="AlphaFoldDB" id="A0AA97FIP8"/>
<dbReference type="GO" id="GO:0003995">
    <property type="term" value="F:acyl-CoA dehydrogenase activity"/>
    <property type="evidence" value="ECO:0007669"/>
    <property type="project" value="TreeGrafter"/>
</dbReference>
<dbReference type="SUPFAM" id="SSF56645">
    <property type="entry name" value="Acyl-CoA dehydrogenase NM domain-like"/>
    <property type="match status" value="1"/>
</dbReference>
<dbReference type="Gene3D" id="2.40.110.10">
    <property type="entry name" value="Butyryl-CoA Dehydrogenase, subunit A, domain 2"/>
    <property type="match status" value="1"/>
</dbReference>
<dbReference type="GO" id="GO:0016712">
    <property type="term" value="F:oxidoreductase activity, acting on paired donors, with incorporation or reduction of molecular oxygen, reduced flavin or flavoprotein as one donor, and incorporation of one atom of oxygen"/>
    <property type="evidence" value="ECO:0007669"/>
    <property type="project" value="TreeGrafter"/>
</dbReference>
<dbReference type="InterPro" id="IPR036250">
    <property type="entry name" value="AcylCo_DH-like_C"/>
</dbReference>
<dbReference type="Pfam" id="PF08028">
    <property type="entry name" value="Acyl-CoA_dh_2"/>
    <property type="match status" value="1"/>
</dbReference>
<dbReference type="Gene3D" id="1.20.140.10">
    <property type="entry name" value="Butyryl-CoA Dehydrogenase, subunit A, domain 3"/>
    <property type="match status" value="1"/>
</dbReference>
<keyword evidence="4" id="KW-1185">Reference proteome</keyword>
<dbReference type="Gene3D" id="1.10.540.10">
    <property type="entry name" value="Acyl-CoA dehydrogenase/oxidase, N-terminal domain"/>
    <property type="match status" value="1"/>
</dbReference>
<dbReference type="EMBL" id="CP118157">
    <property type="protein sequence ID" value="WOF22252.1"/>
    <property type="molecule type" value="Genomic_DNA"/>
</dbReference>
<reference evidence="3 4" key="1">
    <citation type="submission" date="2023-02" db="EMBL/GenBank/DDBJ databases">
        <title>Microbacterium betulae sp. nov., isolated from birch wood.</title>
        <authorList>
            <person name="Pasciak M."/>
            <person name="Pawlik K.J."/>
            <person name="Martynowski D."/>
            <person name="Laczmanski L."/>
            <person name="Ciekot J."/>
            <person name="Szponar B."/>
            <person name="Wojcik-Fatla A."/>
            <person name="Mackiewicz B."/>
            <person name="Farian E."/>
            <person name="Cholewa G."/>
            <person name="Cholewa A."/>
            <person name="Dutkiewicz J."/>
        </authorList>
    </citation>
    <scope>NUCLEOTIDE SEQUENCE [LARGE SCALE GENOMIC DNA]</scope>
    <source>
        <strain evidence="3 4">AB</strain>
    </source>
</reference>
<evidence type="ECO:0000313" key="4">
    <source>
        <dbReference type="Proteomes" id="UP001305498"/>
    </source>
</evidence>
<evidence type="ECO:0000313" key="3">
    <source>
        <dbReference type="EMBL" id="WOF22252.1"/>
    </source>
</evidence>
<evidence type="ECO:0000256" key="1">
    <source>
        <dbReference type="ARBA" id="ARBA00023002"/>
    </source>
</evidence>
<feature type="domain" description="Acyl-CoA dehydrogenase C-terminal" evidence="2">
    <location>
        <begin position="239"/>
        <end position="373"/>
    </location>
</feature>
<accession>A0AA97FIP8</accession>
<dbReference type="GO" id="GO:0050660">
    <property type="term" value="F:flavin adenine dinucleotide binding"/>
    <property type="evidence" value="ECO:0007669"/>
    <property type="project" value="InterPro"/>
</dbReference>
<dbReference type="InterPro" id="IPR013107">
    <property type="entry name" value="Acyl-CoA_DH_C"/>
</dbReference>
<name>A0AA97FIP8_9MICO</name>
<dbReference type="RefSeq" id="WP_317138727.1">
    <property type="nucleotide sequence ID" value="NZ_CP118157.1"/>
</dbReference>
<dbReference type="GO" id="GO:0033539">
    <property type="term" value="P:fatty acid beta-oxidation using acyl-CoA dehydrogenase"/>
    <property type="evidence" value="ECO:0007669"/>
    <property type="project" value="TreeGrafter"/>
</dbReference>
<gene>
    <name evidence="3" type="ORF">N8K70_12780</name>
</gene>
<dbReference type="GO" id="GO:0005737">
    <property type="term" value="C:cytoplasm"/>
    <property type="evidence" value="ECO:0007669"/>
    <property type="project" value="TreeGrafter"/>
</dbReference>
<dbReference type="KEGG" id="mbet:N8K70_12780"/>
<dbReference type="Proteomes" id="UP001305498">
    <property type="component" value="Chromosome"/>
</dbReference>
<dbReference type="PANTHER" id="PTHR48083:SF19">
    <property type="entry name" value="FLAVIN-DEPENDENT MONOOXYGENASE, OXYGENASE SUBUNIT HSAA"/>
    <property type="match status" value="1"/>
</dbReference>
<sequence>MSASAPLPRPATLEEFDRALSGLLSEVGASAAQRERDRVLLHDDVAALQALGFGALRLPVAHGGLGVSFEQLVRRLVRIAAADSNLAHVYRGHIAFVEDLLARDAGDAHTITWFERIAAGDLVGNAQSERQETAEIATTLHRDGERLLLTGRKYYTTGSIYADWIVLSALDDGERVLVSVSAHDPGVTSVDDWDGFGQPLTGSGTTTFDAVPVDPAEIVVPGGDLAVDGHRAAVFQLVLLAVVAGIGQAALRDTLAFVVPRRRIFGSPGETRPRDDAVTQGVVGSVSSAVDAATRLVLSGAADVERAVARRRGGEEDALRDVLVDVFRLQQVVSPLVLSAATELFEVGGASAVSRGVALDRHWRNVRTIHSHNPAAQRRRAIGEFELNGTLPRWEPAGAARSAHDTAVREESPA</sequence>
<dbReference type="InterPro" id="IPR037069">
    <property type="entry name" value="AcylCoA_DH/ox_N_sf"/>
</dbReference>
<dbReference type="SUPFAM" id="SSF47203">
    <property type="entry name" value="Acyl-CoA dehydrogenase C-terminal domain-like"/>
    <property type="match status" value="1"/>
</dbReference>
<dbReference type="PANTHER" id="PTHR48083">
    <property type="entry name" value="MEDIUM-CHAIN SPECIFIC ACYL-COA DEHYDROGENASE, MITOCHONDRIAL-RELATED"/>
    <property type="match status" value="1"/>
</dbReference>
<organism evidence="3 4">
    <name type="scientific">Microbacterium betulae</name>
    <dbReference type="NCBI Taxonomy" id="2981139"/>
    <lineage>
        <taxon>Bacteria</taxon>
        <taxon>Bacillati</taxon>
        <taxon>Actinomycetota</taxon>
        <taxon>Actinomycetes</taxon>
        <taxon>Micrococcales</taxon>
        <taxon>Microbacteriaceae</taxon>
        <taxon>Microbacterium</taxon>
    </lineage>
</organism>
<evidence type="ECO:0000259" key="2">
    <source>
        <dbReference type="Pfam" id="PF08028"/>
    </source>
</evidence>
<proteinExistence type="predicted"/>
<dbReference type="InterPro" id="IPR009100">
    <property type="entry name" value="AcylCoA_DH/oxidase_NM_dom_sf"/>
</dbReference>
<dbReference type="InterPro" id="IPR046373">
    <property type="entry name" value="Acyl-CoA_Oxase/DH_mid-dom_sf"/>
</dbReference>
<keyword evidence="1" id="KW-0560">Oxidoreductase</keyword>